<dbReference type="AlphaFoldDB" id="A0A1V5MGW7"/>
<sequence length="533" mass="55965">MAAVGVQRDPLDVPGGREGHHHVLGFDQVQLVHLGGLGQDFGPPLVAVFPGQFLQLGPDDLVDQLRVGQDFVVVGDVLLQFVAFLVDLVLLQAGQAGQRHGQHRVGLPLGELELLLEAGPGVGNRLARLDELNHRFDVGQGDQVALQDVEAFLGLAQVVAGAPGDDLAPVGQEDAEHLRQGHHHRFALDQGQVDDAVGGSQLAVLVKLVEHQFRALAGLELDDHPDAFLVRLVPDGGDAVHQVAVAQLGDFGDQVGLVDFVRKLGDDDGFAVVAELLDLGPGLDGDQAVAGSVGLLDALLAEDVAARREVGAGQDGHDFLDGRLGILDHQVQGCHHLAQVVGRDIGGHADRDAGGAVDQQVGKLAGQDRGLEQGLVEVGGPGDGLLLDIGQQFRGDRFQAGLGVAHGRGRVAVDGAEVALAVHQRVTQGEGLGHAAEGVVDGRVAVRMVLTHHLADDTGALLVGAVAVQPQLLHGVKDAPVDGLEAVAGVRQRPADDDAHRVIDVGALHLRFELDRAYLFFDLFRFGHFLSSD</sequence>
<proteinExistence type="predicted"/>
<comment type="caution">
    <text evidence="1">The sequence shown here is derived from an EMBL/GenBank/DDBJ whole genome shotgun (WGS) entry which is preliminary data.</text>
</comment>
<dbReference type="Proteomes" id="UP000485484">
    <property type="component" value="Unassembled WGS sequence"/>
</dbReference>
<accession>A0A1V5MGW7</accession>
<evidence type="ECO:0008006" key="2">
    <source>
        <dbReference type="Google" id="ProtNLM"/>
    </source>
</evidence>
<organism evidence="1">
    <name type="scientific">candidate division TA06 bacterium ADurb.Bin417</name>
    <dbReference type="NCBI Taxonomy" id="1852828"/>
    <lineage>
        <taxon>Bacteria</taxon>
        <taxon>Bacteria division TA06</taxon>
    </lineage>
</organism>
<dbReference type="EMBL" id="MWAK01000096">
    <property type="protein sequence ID" value="OPZ92473.1"/>
    <property type="molecule type" value="Genomic_DNA"/>
</dbReference>
<protein>
    <recommendedName>
        <fullName evidence="2">NAD-specific glutamate dehydrogenase</fullName>
    </recommendedName>
</protein>
<name>A0A1V5MGW7_UNCT6</name>
<gene>
    <name evidence="1" type="ORF">BWY73_00795</name>
</gene>
<reference evidence="1" key="1">
    <citation type="submission" date="2017-02" db="EMBL/GenBank/DDBJ databases">
        <title>Delving into the versatile metabolic prowess of the omnipresent phylum Bacteroidetes.</title>
        <authorList>
            <person name="Nobu M.K."/>
            <person name="Mei R."/>
            <person name="Narihiro T."/>
            <person name="Kuroda K."/>
            <person name="Liu W.-T."/>
        </authorList>
    </citation>
    <scope>NUCLEOTIDE SEQUENCE</scope>
    <source>
        <strain evidence="1">ADurb.Bin417</strain>
    </source>
</reference>
<evidence type="ECO:0000313" key="1">
    <source>
        <dbReference type="EMBL" id="OPZ92473.1"/>
    </source>
</evidence>